<dbReference type="SUPFAM" id="SSF88697">
    <property type="entry name" value="PUA domain-like"/>
    <property type="match status" value="1"/>
</dbReference>
<protein>
    <submittedName>
        <fullName evidence="2">DUF3850 domain-containing protein</fullName>
    </submittedName>
</protein>
<sequence>MKHYLKLHPKYFDDVKSEKKNFEVRFNDRDFKVGDILNLNEYYNGYYTGRFVERRVTYVLNDFIGLTTGFVALGLESVEE</sequence>
<name>A0AAE4Q4J1_STRCB</name>
<comment type="caution">
    <text evidence="2">The sequence shown here is derived from an EMBL/GenBank/DDBJ whole genome shotgun (WGS) entry which is preliminary data.</text>
</comment>
<dbReference type="Pfam" id="PF12961">
    <property type="entry name" value="DUF3850"/>
    <property type="match status" value="1"/>
</dbReference>
<organism evidence="2 3">
    <name type="scientific">Streptococcus canis</name>
    <dbReference type="NCBI Taxonomy" id="1329"/>
    <lineage>
        <taxon>Bacteria</taxon>
        <taxon>Bacillati</taxon>
        <taxon>Bacillota</taxon>
        <taxon>Bacilli</taxon>
        <taxon>Lactobacillales</taxon>
        <taxon>Streptococcaceae</taxon>
        <taxon>Streptococcus</taxon>
    </lineage>
</organism>
<dbReference type="RefSeq" id="WP_317609150.1">
    <property type="nucleotide sequence ID" value="NZ_JAGQEX010000002.1"/>
</dbReference>
<dbReference type="Gene3D" id="2.30.130.30">
    <property type="entry name" value="Hypothetical protein"/>
    <property type="match status" value="1"/>
</dbReference>
<evidence type="ECO:0000313" key="2">
    <source>
        <dbReference type="EMBL" id="MDV5976236.1"/>
    </source>
</evidence>
<evidence type="ECO:0000259" key="1">
    <source>
        <dbReference type="Pfam" id="PF12961"/>
    </source>
</evidence>
<dbReference type="Proteomes" id="UP001186118">
    <property type="component" value="Unassembled WGS sequence"/>
</dbReference>
<proteinExistence type="predicted"/>
<dbReference type="EMBL" id="JAGQEX010000002">
    <property type="protein sequence ID" value="MDV5976236.1"/>
    <property type="molecule type" value="Genomic_DNA"/>
</dbReference>
<reference evidence="2" key="1">
    <citation type="submission" date="2021-04" db="EMBL/GenBank/DDBJ databases">
        <title>Draft genomes of 20 S. canis strains.</title>
        <authorList>
            <person name="Pagnossin D."/>
            <person name="Weir W."/>
            <person name="Smith A."/>
            <person name="Ure R."/>
            <person name="Oravcova K."/>
        </authorList>
    </citation>
    <scope>NUCLEOTIDE SEQUENCE</scope>
    <source>
        <strain evidence="2">284</strain>
    </source>
</reference>
<gene>
    <name evidence="2" type="ORF">KB584_01905</name>
</gene>
<feature type="domain" description="DUF3850" evidence="1">
    <location>
        <begin position="3"/>
        <end position="75"/>
    </location>
</feature>
<evidence type="ECO:0000313" key="3">
    <source>
        <dbReference type="Proteomes" id="UP001186118"/>
    </source>
</evidence>
<dbReference type="AlphaFoldDB" id="A0AAE4Q4J1"/>
<dbReference type="InterPro" id="IPR039440">
    <property type="entry name" value="DUF3850"/>
</dbReference>
<accession>A0AAE4Q4J1</accession>
<dbReference type="InterPro" id="IPR015947">
    <property type="entry name" value="PUA-like_sf"/>
</dbReference>